<comment type="similarity">
    <text evidence="2">Belongs to the MipA/OmpV family.</text>
</comment>
<keyword evidence="7" id="KW-1185">Reference proteome</keyword>
<reference evidence="6 7" key="1">
    <citation type="journal article" date="2019" name="Appl. Environ. Microbiol.">
        <title>Environmental Evidence and Genomic Insight of Iron-oxidizing Bacteria Preference Towards More Corrosion Resistant Stainless Steel at Higher Salinities.</title>
        <authorList>
            <person name="Garrison C.E."/>
            <person name="Price K.A."/>
            <person name="Field E.K."/>
        </authorList>
    </citation>
    <scope>NUCLEOTIDE SEQUENCE [LARGE SCALE GENOMIC DNA]</scope>
    <source>
        <strain evidence="6 7">P3</strain>
    </source>
</reference>
<organism evidence="6 7">
    <name type="scientific">Mariprofundus erugo</name>
    <dbReference type="NCBI Taxonomy" id="2528639"/>
    <lineage>
        <taxon>Bacteria</taxon>
        <taxon>Pseudomonadati</taxon>
        <taxon>Pseudomonadota</taxon>
        <taxon>Candidatius Mariprofundia</taxon>
        <taxon>Mariprofundales</taxon>
        <taxon>Mariprofundaceae</taxon>
        <taxon>Mariprofundus</taxon>
    </lineage>
</organism>
<comment type="caution">
    <text evidence="6">The sequence shown here is derived from an EMBL/GenBank/DDBJ whole genome shotgun (WGS) entry which is preliminary data.</text>
</comment>
<evidence type="ECO:0000313" key="6">
    <source>
        <dbReference type="EMBL" id="TLS67679.1"/>
    </source>
</evidence>
<dbReference type="InterPro" id="IPR010583">
    <property type="entry name" value="MipA"/>
</dbReference>
<protein>
    <submittedName>
        <fullName evidence="6">MipA/OmpV family protein</fullName>
    </submittedName>
</protein>
<sequence>MAVAMMLSPLADAAEKALPKWELGLGGGAVSLPQYMGSDERYTLAVPVPYVVYRGDRFKVDRDGIRAELFGLKQLTLDASFGAGLPVRNSNRARAGMPELKFNFQAGPRLNWQIYDSELSDLKLRLPWRGIIDTSGTTPGWLLEPDLQYRLRPTSQLSLRLNAGILYASRGFNNTYYGVAPQFVTPARAAYTARAGLHSLAAGATVRYAITDDVTLYGALRYRNLKAGVVSNSPLVRSQNYLAIAVGMTWSIWQSDESATTEEHE</sequence>
<dbReference type="EMBL" id="VBRY01000005">
    <property type="protein sequence ID" value="TLS67679.1"/>
    <property type="molecule type" value="Genomic_DNA"/>
</dbReference>
<keyword evidence="4" id="KW-0472">Membrane</keyword>
<dbReference type="PANTHER" id="PTHR38776:SF1">
    <property type="entry name" value="MLTA-INTERACTING PROTEIN-RELATED"/>
    <property type="match status" value="1"/>
</dbReference>
<evidence type="ECO:0000256" key="3">
    <source>
        <dbReference type="ARBA" id="ARBA00022729"/>
    </source>
</evidence>
<evidence type="ECO:0000313" key="7">
    <source>
        <dbReference type="Proteomes" id="UP000306585"/>
    </source>
</evidence>
<comment type="subcellular location">
    <subcellularLocation>
        <location evidence="1">Cell outer membrane</location>
    </subcellularLocation>
</comment>
<dbReference type="Pfam" id="PF06629">
    <property type="entry name" value="MipA"/>
    <property type="match status" value="1"/>
</dbReference>
<evidence type="ECO:0000256" key="4">
    <source>
        <dbReference type="ARBA" id="ARBA00023136"/>
    </source>
</evidence>
<proteinExistence type="inferred from homology"/>
<accession>A0A5R9GRZ9</accession>
<dbReference type="Proteomes" id="UP000306585">
    <property type="component" value="Unassembled WGS sequence"/>
</dbReference>
<evidence type="ECO:0000256" key="5">
    <source>
        <dbReference type="ARBA" id="ARBA00023237"/>
    </source>
</evidence>
<evidence type="ECO:0000256" key="2">
    <source>
        <dbReference type="ARBA" id="ARBA00005722"/>
    </source>
</evidence>
<keyword evidence="5" id="KW-0998">Cell outer membrane</keyword>
<name>A0A5R9GRZ9_9PROT</name>
<dbReference type="InterPro" id="IPR036942">
    <property type="entry name" value="Beta-barrel_TonB_sf"/>
</dbReference>
<evidence type="ECO:0000256" key="1">
    <source>
        <dbReference type="ARBA" id="ARBA00004442"/>
    </source>
</evidence>
<dbReference type="GO" id="GO:0009252">
    <property type="term" value="P:peptidoglycan biosynthetic process"/>
    <property type="evidence" value="ECO:0007669"/>
    <property type="project" value="TreeGrafter"/>
</dbReference>
<dbReference type="PANTHER" id="PTHR38776">
    <property type="entry name" value="MLTA-INTERACTING PROTEIN-RELATED"/>
    <property type="match status" value="1"/>
</dbReference>
<dbReference type="AlphaFoldDB" id="A0A5R9GRZ9"/>
<dbReference type="Gene3D" id="2.40.170.20">
    <property type="entry name" value="TonB-dependent receptor, beta-barrel domain"/>
    <property type="match status" value="1"/>
</dbReference>
<keyword evidence="3" id="KW-0732">Signal</keyword>
<gene>
    <name evidence="6" type="ORF">FEF65_06695</name>
</gene>
<dbReference type="GO" id="GO:0009279">
    <property type="term" value="C:cell outer membrane"/>
    <property type="evidence" value="ECO:0007669"/>
    <property type="project" value="UniProtKB-SubCell"/>
</dbReference>